<evidence type="ECO:0000313" key="3">
    <source>
        <dbReference type="EMBL" id="GCE42483.1"/>
    </source>
</evidence>
<reference evidence="3 4" key="1">
    <citation type="submission" date="2018-11" db="EMBL/GenBank/DDBJ databases">
        <title>Microbial catabolism of amino acid.</title>
        <authorList>
            <person name="Hibi M."/>
            <person name="Ogawa J."/>
        </authorList>
    </citation>
    <scope>NUCLEOTIDE SEQUENCE [LARGE SCALE GENOMIC DNA]</scope>
    <source>
        <strain evidence="3 4">C31-06</strain>
    </source>
</reference>
<dbReference type="OrthoDB" id="9801735at2"/>
<organism evidence="3 4">
    <name type="scientific">Rhodococcus wratislaviensis</name>
    <name type="common">Tsukamurella wratislaviensis</name>
    <dbReference type="NCBI Taxonomy" id="44752"/>
    <lineage>
        <taxon>Bacteria</taxon>
        <taxon>Bacillati</taxon>
        <taxon>Actinomycetota</taxon>
        <taxon>Actinomycetes</taxon>
        <taxon>Mycobacteriales</taxon>
        <taxon>Nocardiaceae</taxon>
        <taxon>Rhodococcus</taxon>
    </lineage>
</organism>
<dbReference type="CDD" id="cd03450">
    <property type="entry name" value="NodN"/>
    <property type="match status" value="1"/>
</dbReference>
<dbReference type="InterPro" id="IPR039375">
    <property type="entry name" value="NodN-like"/>
</dbReference>
<evidence type="ECO:0000313" key="4">
    <source>
        <dbReference type="Proteomes" id="UP000287519"/>
    </source>
</evidence>
<evidence type="ECO:0000259" key="2">
    <source>
        <dbReference type="Pfam" id="PF01575"/>
    </source>
</evidence>
<comment type="similarity">
    <text evidence="1">Belongs to the enoyl-CoA hydratase/isomerase family.</text>
</comment>
<evidence type="ECO:0000256" key="1">
    <source>
        <dbReference type="ARBA" id="ARBA00005254"/>
    </source>
</evidence>
<dbReference type="PANTHER" id="PTHR42993">
    <property type="entry name" value="MAOC-LIKE DEHYDRATASE DOMAIN-CONTAINING PROTEIN"/>
    <property type="match status" value="1"/>
</dbReference>
<accession>A0A402CFV5</accession>
<dbReference type="EMBL" id="BHYM01000058">
    <property type="protein sequence ID" value="GCE42483.1"/>
    <property type="molecule type" value="Genomic_DNA"/>
</dbReference>
<dbReference type="Proteomes" id="UP000287519">
    <property type="component" value="Unassembled WGS sequence"/>
</dbReference>
<comment type="caution">
    <text evidence="3">The sequence shown here is derived from an EMBL/GenBank/DDBJ whole genome shotgun (WGS) entry which is preliminary data.</text>
</comment>
<dbReference type="Pfam" id="PF01575">
    <property type="entry name" value="MaoC_dehydratas"/>
    <property type="match status" value="1"/>
</dbReference>
<gene>
    <name evidence="3" type="ORF">Rhow_006422</name>
</gene>
<protein>
    <submittedName>
        <fullName evidence="3">Acyl dehydratase</fullName>
    </submittedName>
</protein>
<sequence length="150" mass="16134">MTTFTSVEHLKQSKGADLGRSRSVEVPQSRIDAFADVTEDRQWIHIDQQRANAGPFGSTIAHGFLTLSLAAPFLNDLLQVEGAAASINYGLNRVRFPSTVPAGSELHAEGRLIDIVERPGSVDAIVELSIYAGDSAKPACIAESIIRFIS</sequence>
<dbReference type="Gene3D" id="3.10.129.10">
    <property type="entry name" value="Hotdog Thioesterase"/>
    <property type="match status" value="1"/>
</dbReference>
<dbReference type="PANTHER" id="PTHR42993:SF1">
    <property type="entry name" value="MAOC-LIKE DEHYDRATASE DOMAIN-CONTAINING PROTEIN"/>
    <property type="match status" value="1"/>
</dbReference>
<dbReference type="InterPro" id="IPR029069">
    <property type="entry name" value="HotDog_dom_sf"/>
</dbReference>
<proteinExistence type="inferred from homology"/>
<keyword evidence="4" id="KW-1185">Reference proteome</keyword>
<feature type="domain" description="MaoC-like" evidence="2">
    <location>
        <begin position="14"/>
        <end position="112"/>
    </location>
</feature>
<dbReference type="SUPFAM" id="SSF54637">
    <property type="entry name" value="Thioesterase/thiol ester dehydrase-isomerase"/>
    <property type="match status" value="1"/>
</dbReference>
<name>A0A402CFV5_RHOWR</name>
<dbReference type="InterPro" id="IPR002539">
    <property type="entry name" value="MaoC-like_dom"/>
</dbReference>
<dbReference type="AlphaFoldDB" id="A0A402CFV5"/>
<dbReference type="RefSeq" id="WP_124394426.1">
    <property type="nucleotide sequence ID" value="NZ_BHYM01000058.1"/>
</dbReference>